<keyword evidence="3" id="KW-0540">Nuclease</keyword>
<dbReference type="Pfam" id="PF06087">
    <property type="entry name" value="Tyr-DNA_phospho"/>
    <property type="match status" value="1"/>
</dbReference>
<gene>
    <name evidence="12" type="ORF">PTTT1_LOCUS44163</name>
</gene>
<feature type="binding site" evidence="10">
    <location>
        <position position="9"/>
    </location>
    <ligand>
        <name>substrate</name>
    </ligand>
</feature>
<evidence type="ECO:0000256" key="11">
    <source>
        <dbReference type="PIRSR" id="PIRSR610347-3"/>
    </source>
</evidence>
<dbReference type="GO" id="GO:0003697">
    <property type="term" value="F:single-stranded DNA binding"/>
    <property type="evidence" value="ECO:0007669"/>
    <property type="project" value="TreeGrafter"/>
</dbReference>
<evidence type="ECO:0000256" key="2">
    <source>
        <dbReference type="ARBA" id="ARBA00010205"/>
    </source>
</evidence>
<evidence type="ECO:0000256" key="9">
    <source>
        <dbReference type="PIRSR" id="PIRSR610347-1"/>
    </source>
</evidence>
<dbReference type="PANTHER" id="PTHR12415">
    <property type="entry name" value="TYROSYL-DNA PHOSPHODIESTERASE 1"/>
    <property type="match status" value="1"/>
</dbReference>
<keyword evidence="8" id="KW-0539">Nucleus</keyword>
<keyword evidence="5" id="KW-0378">Hydrolase</keyword>
<evidence type="ECO:0000256" key="7">
    <source>
        <dbReference type="ARBA" id="ARBA00023204"/>
    </source>
</evidence>
<reference evidence="12" key="1">
    <citation type="submission" date="2022-02" db="EMBL/GenBank/DDBJ databases">
        <authorList>
            <person name="Giguere J D."/>
        </authorList>
    </citation>
    <scope>NUCLEOTIDE SEQUENCE</scope>
    <source>
        <strain evidence="12">CCAP 1055/1</strain>
    </source>
</reference>
<evidence type="ECO:0000256" key="5">
    <source>
        <dbReference type="ARBA" id="ARBA00022801"/>
    </source>
</evidence>
<sequence>IPYGVHHSKFFLVGYADQSLRIIIHTANIRYDDIHCKAQAAFFQDFGLKSPENFTNVANTCEFEEDLIDYLDSYRYTRLHKWTKSGSKTKSLGQFVREYDFSSAKAVLVPSTPGYHRLDEKHRRGHWKMRQTIPSHTEAPEEETICDPIVCQFSSIGSLTERYLLELQTSMDMKQSRDRGRPGRLELSLKLVYPTVEEIRTSVEGYRGGGSVPGTMRNVGKPFLKRLFCRWSALSSSDMNPLWKGRNVPHMKTYFQTNSTTETLHWFVLTSHNLSKAAWGEIQTSSRYGGRRLFVRHWELGVFLS</sequence>
<dbReference type="GO" id="GO:0006281">
    <property type="term" value="P:DNA repair"/>
    <property type="evidence" value="ECO:0007669"/>
    <property type="project" value="UniProtKB-KW"/>
</dbReference>
<dbReference type="InterPro" id="IPR010347">
    <property type="entry name" value="Tdp1"/>
</dbReference>
<dbReference type="GO" id="GO:0003690">
    <property type="term" value="F:double-stranded DNA binding"/>
    <property type="evidence" value="ECO:0007669"/>
    <property type="project" value="TreeGrafter"/>
</dbReference>
<dbReference type="SUPFAM" id="SSF56024">
    <property type="entry name" value="Phospholipase D/nuclease"/>
    <property type="match status" value="2"/>
</dbReference>
<dbReference type="Proteomes" id="UP000836788">
    <property type="component" value="Chromosome 5"/>
</dbReference>
<evidence type="ECO:0000256" key="3">
    <source>
        <dbReference type="ARBA" id="ARBA00022722"/>
    </source>
</evidence>
<feature type="site" description="Interaction with DNA" evidence="11">
    <location>
        <position position="275"/>
    </location>
</feature>
<evidence type="ECO:0008006" key="13">
    <source>
        <dbReference type="Google" id="ProtNLM"/>
    </source>
</evidence>
<dbReference type="GO" id="GO:0017005">
    <property type="term" value="F:3'-tyrosyl-DNA phosphodiesterase activity"/>
    <property type="evidence" value="ECO:0007669"/>
    <property type="project" value="TreeGrafter"/>
</dbReference>
<dbReference type="GO" id="GO:0004527">
    <property type="term" value="F:exonuclease activity"/>
    <property type="evidence" value="ECO:0007669"/>
    <property type="project" value="UniProtKB-KW"/>
</dbReference>
<comment type="similarity">
    <text evidence="2">Belongs to the tyrosyl-DNA phosphodiesterase family.</text>
</comment>
<dbReference type="EMBL" id="OU594946">
    <property type="protein sequence ID" value="CAG9290238.1"/>
    <property type="molecule type" value="Genomic_DNA"/>
</dbReference>
<accession>A0A8J9TDA2</accession>
<keyword evidence="4" id="KW-0227">DNA damage</keyword>
<evidence type="ECO:0000313" key="12">
    <source>
        <dbReference type="EMBL" id="CAG9290238.1"/>
    </source>
</evidence>
<name>A0A8J9TDA2_PHATR</name>
<keyword evidence="7" id="KW-0234">DNA repair</keyword>
<organism evidence="12">
    <name type="scientific">Phaeodactylum tricornutum</name>
    <name type="common">Diatom</name>
    <dbReference type="NCBI Taxonomy" id="2850"/>
    <lineage>
        <taxon>Eukaryota</taxon>
        <taxon>Sar</taxon>
        <taxon>Stramenopiles</taxon>
        <taxon>Ochrophyta</taxon>
        <taxon>Bacillariophyta</taxon>
        <taxon>Bacillariophyceae</taxon>
        <taxon>Bacillariophycidae</taxon>
        <taxon>Naviculales</taxon>
        <taxon>Phaeodactylaceae</taxon>
        <taxon>Phaeodactylum</taxon>
    </lineage>
</organism>
<evidence type="ECO:0000256" key="10">
    <source>
        <dbReference type="PIRSR" id="PIRSR610347-2"/>
    </source>
</evidence>
<keyword evidence="6" id="KW-0269">Exonuclease</keyword>
<dbReference type="Gene3D" id="3.30.870.10">
    <property type="entry name" value="Endonuclease Chain A"/>
    <property type="match status" value="2"/>
</dbReference>
<evidence type="ECO:0000256" key="6">
    <source>
        <dbReference type="ARBA" id="ARBA00022839"/>
    </source>
</evidence>
<dbReference type="GO" id="GO:0005634">
    <property type="term" value="C:nucleus"/>
    <property type="evidence" value="ECO:0007669"/>
    <property type="project" value="UniProtKB-SubCell"/>
</dbReference>
<feature type="active site" description="Nucleophile" evidence="9">
    <location>
        <position position="7"/>
    </location>
</feature>
<protein>
    <recommendedName>
        <fullName evidence="13">Tyrosyl-DNA phosphodiesterase 1</fullName>
    </recommendedName>
</protein>
<feature type="non-terminal residue" evidence="12">
    <location>
        <position position="305"/>
    </location>
</feature>
<feature type="binding site" evidence="10">
    <location>
        <position position="252"/>
    </location>
    <ligand>
        <name>substrate</name>
    </ligand>
</feature>
<evidence type="ECO:0000256" key="8">
    <source>
        <dbReference type="ARBA" id="ARBA00023242"/>
    </source>
</evidence>
<proteinExistence type="inferred from homology"/>
<feature type="active site" description="Proton donor/acceptor" evidence="9">
    <location>
        <position position="250"/>
    </location>
</feature>
<dbReference type="CDD" id="cd09123">
    <property type="entry name" value="PLDc_Tdp1_2"/>
    <property type="match status" value="1"/>
</dbReference>
<feature type="non-terminal residue" evidence="12">
    <location>
        <position position="1"/>
    </location>
</feature>
<dbReference type="AlphaFoldDB" id="A0A8J9TDA2"/>
<dbReference type="PANTHER" id="PTHR12415:SF0">
    <property type="entry name" value="TYROSYL-DNA PHOSPHODIESTERASE 1"/>
    <property type="match status" value="1"/>
</dbReference>
<comment type="subcellular location">
    <subcellularLocation>
        <location evidence="1">Nucleus</location>
    </subcellularLocation>
</comment>
<evidence type="ECO:0000256" key="1">
    <source>
        <dbReference type="ARBA" id="ARBA00004123"/>
    </source>
</evidence>
<evidence type="ECO:0000256" key="4">
    <source>
        <dbReference type="ARBA" id="ARBA00022763"/>
    </source>
</evidence>